<accession>A0ABM1SAI0</accession>
<sequence>MQANKRAWYHLVLFILTVCILRVATFDTSVRMIRAVSFDSPSTPATHMKNNDDLTDVTAIHVPLYDLSYRPFSPWGGKRNVPILGNIDNDPDWDQDHSDAILTKRQFEAWGGKRDVPVETEDDNDYGNFEKRQFKPWGGKRNLVFSTMKRQFGPFGEKRRFNAWSGKKGFNPSEGEKGI</sequence>
<protein>
    <submittedName>
        <fullName evidence="3">Uncharacterized protein LOC111085600</fullName>
    </submittedName>
</protein>
<evidence type="ECO:0000313" key="2">
    <source>
        <dbReference type="Proteomes" id="UP000694941"/>
    </source>
</evidence>
<feature type="chain" id="PRO_5045548010" evidence="1">
    <location>
        <begin position="26"/>
        <end position="179"/>
    </location>
</feature>
<evidence type="ECO:0000256" key="1">
    <source>
        <dbReference type="SAM" id="SignalP"/>
    </source>
</evidence>
<dbReference type="GeneID" id="111085600"/>
<keyword evidence="2" id="KW-1185">Reference proteome</keyword>
<proteinExistence type="predicted"/>
<reference evidence="3" key="1">
    <citation type="submission" date="2025-08" db="UniProtKB">
        <authorList>
            <consortium name="RefSeq"/>
        </authorList>
    </citation>
    <scope>IDENTIFICATION</scope>
    <source>
        <tissue evidence="3">Muscle</tissue>
    </source>
</reference>
<dbReference type="RefSeq" id="XP_022240635.1">
    <property type="nucleotide sequence ID" value="XM_022384927.1"/>
</dbReference>
<organism evidence="2 3">
    <name type="scientific">Limulus polyphemus</name>
    <name type="common">Atlantic horseshoe crab</name>
    <dbReference type="NCBI Taxonomy" id="6850"/>
    <lineage>
        <taxon>Eukaryota</taxon>
        <taxon>Metazoa</taxon>
        <taxon>Ecdysozoa</taxon>
        <taxon>Arthropoda</taxon>
        <taxon>Chelicerata</taxon>
        <taxon>Merostomata</taxon>
        <taxon>Xiphosura</taxon>
        <taxon>Limulidae</taxon>
        <taxon>Limulus</taxon>
    </lineage>
</organism>
<name>A0ABM1SAI0_LIMPO</name>
<evidence type="ECO:0000313" key="3">
    <source>
        <dbReference type="RefSeq" id="XP_022240635.1"/>
    </source>
</evidence>
<gene>
    <name evidence="3" type="primary">LOC111085600</name>
</gene>
<keyword evidence="1" id="KW-0732">Signal</keyword>
<feature type="signal peptide" evidence="1">
    <location>
        <begin position="1"/>
        <end position="25"/>
    </location>
</feature>
<dbReference type="Proteomes" id="UP000694941">
    <property type="component" value="Unplaced"/>
</dbReference>